<proteinExistence type="predicted"/>
<dbReference type="AlphaFoldDB" id="A0A108UDA7"/>
<accession>A0A108UDA7</accession>
<reference evidence="3 4" key="1">
    <citation type="journal article" date="2014" name="Genome Announc.">
        <title>Draft Genome Sequence of Lysobacter capsici AZ78, a Bacterium Antagonistic to Plant-Pathogenic Oomycetes.</title>
        <authorList>
            <person name="Puopolo G."/>
            <person name="Sonego P."/>
            <person name="Engelen K."/>
            <person name="Pertot I."/>
        </authorList>
    </citation>
    <scope>NUCLEOTIDE SEQUENCE [LARGE SCALE GENOMIC DNA]</scope>
    <source>
        <strain evidence="3 4">AZ78</strain>
    </source>
</reference>
<evidence type="ECO:0000256" key="2">
    <source>
        <dbReference type="SAM" id="SignalP"/>
    </source>
</evidence>
<protein>
    <recommendedName>
        <fullName evidence="5">Secreted protein</fullName>
    </recommendedName>
</protein>
<comment type="caution">
    <text evidence="3">The sequence shown here is derived from an EMBL/GenBank/DDBJ whole genome shotgun (WGS) entry which is preliminary data.</text>
</comment>
<sequence length="110" mass="11493">MKRLMLATALSAFAFVAAAQTPNPQAPVEPAAQPAAQVNAPADASADAQAQPAKKKLSDARCLRQTGSRIQSKSKQDCAAYGRSYSRDDLNGTGEVDVASALRKLDPAVH</sequence>
<dbReference type="OrthoDB" id="5988510at2"/>
<keyword evidence="4" id="KW-1185">Reference proteome</keyword>
<dbReference type="EMBL" id="JAJA02000001">
    <property type="protein sequence ID" value="KWS07134.1"/>
    <property type="molecule type" value="Genomic_DNA"/>
</dbReference>
<name>A0A108UDA7_9GAMM</name>
<feature type="compositionally biased region" description="Low complexity" evidence="1">
    <location>
        <begin position="22"/>
        <end position="52"/>
    </location>
</feature>
<dbReference type="Proteomes" id="UP000023435">
    <property type="component" value="Unassembled WGS sequence"/>
</dbReference>
<feature type="signal peptide" evidence="2">
    <location>
        <begin position="1"/>
        <end position="19"/>
    </location>
</feature>
<evidence type="ECO:0000313" key="4">
    <source>
        <dbReference type="Proteomes" id="UP000023435"/>
    </source>
</evidence>
<feature type="region of interest" description="Disordered" evidence="1">
    <location>
        <begin position="22"/>
        <end position="92"/>
    </location>
</feature>
<evidence type="ECO:0000313" key="3">
    <source>
        <dbReference type="EMBL" id="KWS07134.1"/>
    </source>
</evidence>
<evidence type="ECO:0000256" key="1">
    <source>
        <dbReference type="SAM" id="MobiDB-lite"/>
    </source>
</evidence>
<dbReference type="RefSeq" id="WP_051547615.1">
    <property type="nucleotide sequence ID" value="NZ_JAJA02000001.1"/>
</dbReference>
<keyword evidence="2" id="KW-0732">Signal</keyword>
<evidence type="ECO:0008006" key="5">
    <source>
        <dbReference type="Google" id="ProtNLM"/>
    </source>
</evidence>
<dbReference type="GeneID" id="97904566"/>
<organism evidence="3 4">
    <name type="scientific">Lysobacter capsici AZ78</name>
    <dbReference type="NCBI Taxonomy" id="1444315"/>
    <lineage>
        <taxon>Bacteria</taxon>
        <taxon>Pseudomonadati</taxon>
        <taxon>Pseudomonadota</taxon>
        <taxon>Gammaproteobacteria</taxon>
        <taxon>Lysobacterales</taxon>
        <taxon>Lysobacteraceae</taxon>
        <taxon>Lysobacter</taxon>
    </lineage>
</organism>
<feature type="chain" id="PRO_5007131928" description="Secreted protein" evidence="2">
    <location>
        <begin position="20"/>
        <end position="110"/>
    </location>
</feature>
<gene>
    <name evidence="3" type="ORF">AZ78_4694</name>
</gene>